<dbReference type="InterPro" id="IPR006439">
    <property type="entry name" value="HAD-SF_hydro_IA"/>
</dbReference>
<keyword evidence="2" id="KW-1185">Reference proteome</keyword>
<dbReference type="GO" id="GO:0016787">
    <property type="term" value="F:hydrolase activity"/>
    <property type="evidence" value="ECO:0007669"/>
    <property type="project" value="UniProtKB-KW"/>
</dbReference>
<keyword evidence="1" id="KW-0378">Hydrolase</keyword>
<name>A0A1I0A4P7_9RHOB</name>
<dbReference type="SFLD" id="SFLDG01129">
    <property type="entry name" value="C1.5:_HAD__Beta-PGM__Phosphata"/>
    <property type="match status" value="1"/>
</dbReference>
<dbReference type="Gene3D" id="1.10.150.450">
    <property type="match status" value="1"/>
</dbReference>
<dbReference type="PANTHER" id="PTHR12725">
    <property type="entry name" value="HALOACID DEHALOGENASE-LIKE HYDROLASE"/>
    <property type="match status" value="1"/>
</dbReference>
<proteinExistence type="predicted"/>
<evidence type="ECO:0000313" key="1">
    <source>
        <dbReference type="EMBL" id="SES89149.1"/>
    </source>
</evidence>
<gene>
    <name evidence="1" type="ORF">SAMN04489858_102111</name>
</gene>
<dbReference type="InterPro" id="IPR010237">
    <property type="entry name" value="Pyr-5-nucltdase"/>
</dbReference>
<accession>A0A1I0A4P7</accession>
<reference evidence="1 2" key="1">
    <citation type="submission" date="2016-10" db="EMBL/GenBank/DDBJ databases">
        <authorList>
            <person name="de Groot N.N."/>
        </authorList>
    </citation>
    <scope>NUCLEOTIDE SEQUENCE [LARGE SCALE GENOMIC DNA]</scope>
    <source>
        <strain evidence="1 2">DSM 17862</strain>
    </source>
</reference>
<evidence type="ECO:0000313" key="2">
    <source>
        <dbReference type="Proteomes" id="UP000199180"/>
    </source>
</evidence>
<dbReference type="InterPro" id="IPR023214">
    <property type="entry name" value="HAD_sf"/>
</dbReference>
<dbReference type="InterPro" id="IPR036412">
    <property type="entry name" value="HAD-like_sf"/>
</dbReference>
<dbReference type="SFLD" id="SFLDS00003">
    <property type="entry name" value="Haloacid_Dehalogenase"/>
    <property type="match status" value="1"/>
</dbReference>
<organism evidence="1 2">
    <name type="scientific">Paracoccus homiensis</name>
    <dbReference type="NCBI Taxonomy" id="364199"/>
    <lineage>
        <taxon>Bacteria</taxon>
        <taxon>Pseudomonadati</taxon>
        <taxon>Pseudomonadota</taxon>
        <taxon>Alphaproteobacteria</taxon>
        <taxon>Rhodobacterales</taxon>
        <taxon>Paracoccaceae</taxon>
        <taxon>Paracoccus</taxon>
    </lineage>
</organism>
<dbReference type="CDD" id="cd02604">
    <property type="entry name" value="HAD_5NT"/>
    <property type="match status" value="1"/>
</dbReference>
<dbReference type="Pfam" id="PF00702">
    <property type="entry name" value="Hydrolase"/>
    <property type="match status" value="1"/>
</dbReference>
<dbReference type="OrthoDB" id="9803141at2"/>
<dbReference type="RefSeq" id="WP_090732367.1">
    <property type="nucleotide sequence ID" value="NZ_FOHO01000002.1"/>
</dbReference>
<sequence>MDFAHVDIWIFDLDNTLYPPEMALFPQIEARMTAYVMRLLQVEQDHADHLRRDYWRRHGTTLAGLMAEHAIDPVAYLAEVHDIDFTALQPAPDLARAIRALPGRKLIHTNADSTYAAKVLAARDLDLFEAIYGVEETGFRPKPAPEAFQAVIAQAGIDPRRAAFFEDDPRNLKVPHSLGMRTVLVGQGRDGPDLIAGGTDHGPHVHHRTDDLTGFLEKIAATT</sequence>
<dbReference type="PANTHER" id="PTHR12725:SF117">
    <property type="entry name" value="HALOACID DEHALOGENASE-LIKE HYDROLASE"/>
    <property type="match status" value="1"/>
</dbReference>
<dbReference type="SFLD" id="SFLDG01132">
    <property type="entry name" value="C1.5.3:_5'-Nucleotidase_Like"/>
    <property type="match status" value="1"/>
</dbReference>
<dbReference type="AlphaFoldDB" id="A0A1I0A4P7"/>
<dbReference type="SUPFAM" id="SSF56784">
    <property type="entry name" value="HAD-like"/>
    <property type="match status" value="1"/>
</dbReference>
<dbReference type="NCBIfam" id="TIGR01993">
    <property type="entry name" value="Pyr-5-nucltdase"/>
    <property type="match status" value="1"/>
</dbReference>
<dbReference type="EMBL" id="FOHO01000002">
    <property type="protein sequence ID" value="SES89149.1"/>
    <property type="molecule type" value="Genomic_DNA"/>
</dbReference>
<protein>
    <submittedName>
        <fullName evidence="1">Putative hydrolase of the HAD superfamily</fullName>
    </submittedName>
</protein>
<dbReference type="STRING" id="364199.SAMN04489858_102111"/>
<dbReference type="NCBIfam" id="TIGR01509">
    <property type="entry name" value="HAD-SF-IA-v3"/>
    <property type="match status" value="1"/>
</dbReference>
<dbReference type="Proteomes" id="UP000199180">
    <property type="component" value="Unassembled WGS sequence"/>
</dbReference>
<dbReference type="Gene3D" id="3.40.50.1000">
    <property type="entry name" value="HAD superfamily/HAD-like"/>
    <property type="match status" value="1"/>
</dbReference>